<dbReference type="PANTHER" id="PTHR43048:SF3">
    <property type="entry name" value="METHYLMALONYL-COA EPIMERASE, MITOCHONDRIAL"/>
    <property type="match status" value="1"/>
</dbReference>
<comment type="caution">
    <text evidence="4">The sequence shown here is derived from an EMBL/GenBank/DDBJ whole genome shotgun (WGS) entry which is preliminary data.</text>
</comment>
<dbReference type="PANTHER" id="PTHR43048">
    <property type="entry name" value="METHYLMALONYL-COA EPIMERASE"/>
    <property type="match status" value="1"/>
</dbReference>
<dbReference type="Gene3D" id="3.10.180.10">
    <property type="entry name" value="2,3-Dihydroxybiphenyl 1,2-Dioxygenase, domain 1"/>
    <property type="match status" value="1"/>
</dbReference>
<evidence type="ECO:0000256" key="1">
    <source>
        <dbReference type="ARBA" id="ARBA00009308"/>
    </source>
</evidence>
<evidence type="ECO:0000259" key="3">
    <source>
        <dbReference type="PROSITE" id="PS51819"/>
    </source>
</evidence>
<dbReference type="NCBIfam" id="TIGR03081">
    <property type="entry name" value="metmalonyl_epim"/>
    <property type="match status" value="1"/>
</dbReference>
<gene>
    <name evidence="4" type="primary">mce</name>
    <name evidence="4" type="ORF">E6H00_05890</name>
</gene>
<comment type="similarity">
    <text evidence="1">Belongs to the methylmalonyl-CoA epimerase family.</text>
</comment>
<accession>A0A537K4Q0</accession>
<dbReference type="AlphaFoldDB" id="A0A537K4Q0"/>
<feature type="domain" description="VOC" evidence="3">
    <location>
        <begin position="27"/>
        <end position="154"/>
    </location>
</feature>
<dbReference type="GO" id="GO:0046491">
    <property type="term" value="P:L-methylmalonyl-CoA metabolic process"/>
    <property type="evidence" value="ECO:0007669"/>
    <property type="project" value="TreeGrafter"/>
</dbReference>
<dbReference type="EC" id="5.1.99.1" evidence="4"/>
<evidence type="ECO:0000313" key="4">
    <source>
        <dbReference type="EMBL" id="TMI90751.1"/>
    </source>
</evidence>
<keyword evidence="4" id="KW-0413">Isomerase</keyword>
<keyword evidence="2" id="KW-0479">Metal-binding</keyword>
<dbReference type="GO" id="GO:0004493">
    <property type="term" value="F:methylmalonyl-CoA epimerase activity"/>
    <property type="evidence" value="ECO:0007669"/>
    <property type="project" value="UniProtKB-EC"/>
</dbReference>
<dbReference type="InterPro" id="IPR051785">
    <property type="entry name" value="MMCE/EMCE_epimerase"/>
</dbReference>
<dbReference type="GO" id="GO:0046872">
    <property type="term" value="F:metal ion binding"/>
    <property type="evidence" value="ECO:0007669"/>
    <property type="project" value="UniProtKB-KW"/>
</dbReference>
<name>A0A537K4Q0_9BACT</name>
<dbReference type="InterPro" id="IPR029068">
    <property type="entry name" value="Glyas_Bleomycin-R_OHBP_Dase"/>
</dbReference>
<dbReference type="Pfam" id="PF13669">
    <property type="entry name" value="Glyoxalase_4"/>
    <property type="match status" value="1"/>
</dbReference>
<dbReference type="InterPro" id="IPR017515">
    <property type="entry name" value="MeMalonyl-CoA_epimerase"/>
</dbReference>
<dbReference type="InterPro" id="IPR037523">
    <property type="entry name" value="VOC_core"/>
</dbReference>
<dbReference type="Proteomes" id="UP000318509">
    <property type="component" value="Unassembled WGS sequence"/>
</dbReference>
<organism evidence="4 5">
    <name type="scientific">Candidatus Segetimicrobium genomatis</name>
    <dbReference type="NCBI Taxonomy" id="2569760"/>
    <lineage>
        <taxon>Bacteria</taxon>
        <taxon>Bacillati</taxon>
        <taxon>Candidatus Sysuimicrobiota</taxon>
        <taxon>Candidatus Sysuimicrobiia</taxon>
        <taxon>Candidatus Sysuimicrobiales</taxon>
        <taxon>Candidatus Segetimicrobiaceae</taxon>
        <taxon>Candidatus Segetimicrobium</taxon>
    </lineage>
</organism>
<dbReference type="SUPFAM" id="SSF54593">
    <property type="entry name" value="Glyoxalase/Bleomycin resistance protein/Dihydroxybiphenyl dioxygenase"/>
    <property type="match status" value="1"/>
</dbReference>
<sequence length="165" mass="18146">MGKANRSEEWGIGKANRSEEWAKGKARLAHLGVIVRRLDAAEPFYARLGLSPAPRVSLDREHVRMTFIRVADAEIELLEPAAQEGPLSRFLATRGEGIHHIAIEVDDIERALALATASGMRAIDQVPRPGAHGTRVAFLHPGQAHGVLLELVERPRHPPREEPST</sequence>
<proteinExistence type="inferred from homology"/>
<protein>
    <submittedName>
        <fullName evidence="4">Methylmalonyl-CoA epimerase</fullName>
        <ecNumber evidence="4">5.1.99.1</ecNumber>
    </submittedName>
</protein>
<dbReference type="EMBL" id="VBAK01000107">
    <property type="protein sequence ID" value="TMI90751.1"/>
    <property type="molecule type" value="Genomic_DNA"/>
</dbReference>
<evidence type="ECO:0000313" key="5">
    <source>
        <dbReference type="Proteomes" id="UP000318509"/>
    </source>
</evidence>
<reference evidence="4 5" key="1">
    <citation type="journal article" date="2019" name="Nat. Microbiol.">
        <title>Mediterranean grassland soil C-N compound turnover is dependent on rainfall and depth, and is mediated by genomically divergent microorganisms.</title>
        <authorList>
            <person name="Diamond S."/>
            <person name="Andeer P.F."/>
            <person name="Li Z."/>
            <person name="Crits-Christoph A."/>
            <person name="Burstein D."/>
            <person name="Anantharaman K."/>
            <person name="Lane K.R."/>
            <person name="Thomas B.C."/>
            <person name="Pan C."/>
            <person name="Northen T.R."/>
            <person name="Banfield J.F."/>
        </authorList>
    </citation>
    <scope>NUCLEOTIDE SEQUENCE [LARGE SCALE GENOMIC DNA]</scope>
    <source>
        <strain evidence="4">NP_3</strain>
    </source>
</reference>
<evidence type="ECO:0000256" key="2">
    <source>
        <dbReference type="ARBA" id="ARBA00022723"/>
    </source>
</evidence>
<dbReference type="PROSITE" id="PS51819">
    <property type="entry name" value="VOC"/>
    <property type="match status" value="1"/>
</dbReference>
<dbReference type="CDD" id="cd07249">
    <property type="entry name" value="MMCE"/>
    <property type="match status" value="1"/>
</dbReference>